<sequence length="97" mass="11151">MNVTGNGSTGRGCEPSEMEEFSVWSRDLSAFKDQGKTTGKRRDRQNERWSFGAVISHLTRNFIDSRADKKKRHQDEHPTSSWVVSRVNAPFRQRGLI</sequence>
<protein>
    <submittedName>
        <fullName evidence="2">Uncharacterized protein</fullName>
    </submittedName>
</protein>
<dbReference type="EMBL" id="CAJVCH010118799">
    <property type="protein sequence ID" value="CAG7725195.1"/>
    <property type="molecule type" value="Genomic_DNA"/>
</dbReference>
<proteinExistence type="predicted"/>
<evidence type="ECO:0000313" key="2">
    <source>
        <dbReference type="EMBL" id="CAG7725195.1"/>
    </source>
</evidence>
<accession>A0A8J2P5J9</accession>
<comment type="caution">
    <text evidence="2">The sequence shown here is derived from an EMBL/GenBank/DDBJ whole genome shotgun (WGS) entry which is preliminary data.</text>
</comment>
<organism evidence="2 3">
    <name type="scientific">Allacma fusca</name>
    <dbReference type="NCBI Taxonomy" id="39272"/>
    <lineage>
        <taxon>Eukaryota</taxon>
        <taxon>Metazoa</taxon>
        <taxon>Ecdysozoa</taxon>
        <taxon>Arthropoda</taxon>
        <taxon>Hexapoda</taxon>
        <taxon>Collembola</taxon>
        <taxon>Symphypleona</taxon>
        <taxon>Sminthuridae</taxon>
        <taxon>Allacma</taxon>
    </lineage>
</organism>
<reference evidence="2" key="1">
    <citation type="submission" date="2021-06" db="EMBL/GenBank/DDBJ databases">
        <authorList>
            <person name="Hodson N. C."/>
            <person name="Mongue J. A."/>
            <person name="Jaron S. K."/>
        </authorList>
    </citation>
    <scope>NUCLEOTIDE SEQUENCE</scope>
</reference>
<name>A0A8J2P5J9_9HEXA</name>
<dbReference type="Proteomes" id="UP000708208">
    <property type="component" value="Unassembled WGS sequence"/>
</dbReference>
<keyword evidence="3" id="KW-1185">Reference proteome</keyword>
<gene>
    <name evidence="2" type="ORF">AFUS01_LOCUS14168</name>
</gene>
<feature type="region of interest" description="Disordered" evidence="1">
    <location>
        <begin position="1"/>
        <end position="20"/>
    </location>
</feature>
<evidence type="ECO:0000256" key="1">
    <source>
        <dbReference type="SAM" id="MobiDB-lite"/>
    </source>
</evidence>
<evidence type="ECO:0000313" key="3">
    <source>
        <dbReference type="Proteomes" id="UP000708208"/>
    </source>
</evidence>
<dbReference type="AlphaFoldDB" id="A0A8J2P5J9"/>